<dbReference type="AlphaFoldDB" id="A0A0E9SI40"/>
<name>A0A0E9SI40_ANGAN</name>
<sequence length="16" mass="2200">MIELYFHIYKRKKMLW</sequence>
<reference evidence="1" key="1">
    <citation type="submission" date="2014-11" db="EMBL/GenBank/DDBJ databases">
        <authorList>
            <person name="Amaro Gonzalez C."/>
        </authorList>
    </citation>
    <scope>NUCLEOTIDE SEQUENCE</scope>
</reference>
<protein>
    <submittedName>
        <fullName evidence="1">Uncharacterized protein</fullName>
    </submittedName>
</protein>
<proteinExistence type="predicted"/>
<evidence type="ECO:0000313" key="1">
    <source>
        <dbReference type="EMBL" id="JAH41039.1"/>
    </source>
</evidence>
<dbReference type="EMBL" id="GBXM01067538">
    <property type="protein sequence ID" value="JAH41039.1"/>
    <property type="molecule type" value="Transcribed_RNA"/>
</dbReference>
<organism evidence="1">
    <name type="scientific">Anguilla anguilla</name>
    <name type="common">European freshwater eel</name>
    <name type="synonym">Muraena anguilla</name>
    <dbReference type="NCBI Taxonomy" id="7936"/>
    <lineage>
        <taxon>Eukaryota</taxon>
        <taxon>Metazoa</taxon>
        <taxon>Chordata</taxon>
        <taxon>Craniata</taxon>
        <taxon>Vertebrata</taxon>
        <taxon>Euteleostomi</taxon>
        <taxon>Actinopterygii</taxon>
        <taxon>Neopterygii</taxon>
        <taxon>Teleostei</taxon>
        <taxon>Anguilliformes</taxon>
        <taxon>Anguillidae</taxon>
        <taxon>Anguilla</taxon>
    </lineage>
</organism>
<reference evidence="1" key="2">
    <citation type="journal article" date="2015" name="Fish Shellfish Immunol.">
        <title>Early steps in the European eel (Anguilla anguilla)-Vibrio vulnificus interaction in the gills: Role of the RtxA13 toxin.</title>
        <authorList>
            <person name="Callol A."/>
            <person name="Pajuelo D."/>
            <person name="Ebbesson L."/>
            <person name="Teles M."/>
            <person name="MacKenzie S."/>
            <person name="Amaro C."/>
        </authorList>
    </citation>
    <scope>NUCLEOTIDE SEQUENCE</scope>
</reference>
<dbReference type="EMBL" id="GBXM01072842">
    <property type="protein sequence ID" value="JAH35735.1"/>
    <property type="molecule type" value="Transcribed_RNA"/>
</dbReference>
<accession>A0A0E9SI40</accession>
<dbReference type="EMBL" id="GBXM01106351">
    <property type="protein sequence ID" value="JAH02226.1"/>
    <property type="molecule type" value="Transcribed_RNA"/>
</dbReference>